<evidence type="ECO:0000256" key="1">
    <source>
        <dbReference type="ARBA" id="ARBA00006259"/>
    </source>
</evidence>
<dbReference type="OrthoDB" id="1937984at2759"/>
<dbReference type="Pfam" id="PF04108">
    <property type="entry name" value="ATG17_like"/>
    <property type="match status" value="1"/>
</dbReference>
<keyword evidence="7" id="KW-0175">Coiled coil</keyword>
<dbReference type="PANTHER" id="PTHR28005:SF1">
    <property type="entry name" value="AUTOPHAGY-RELATED PROTEIN 17"/>
    <property type="match status" value="1"/>
</dbReference>
<protein>
    <recommendedName>
        <fullName evidence="2 6">Autophagy-related protein 17</fullName>
    </recommendedName>
</protein>
<sequence>MNEADVTKFVNNARKTLTDAQLLCSSANLRIVDIKKKLSSWQLSISKLNFLIVGLRQQGKFLYTILKEGIGTKLIQKQWNQAVLVVLVDEMKYWQYEITSKVQSLDGIVNELSISEKDDTDPSKLGDYISRDNVNLLNDKLKEVPVIERQIENIKLQYENMVRKVNKELIDTKLTDVTQKFQSKFGIDNLMETNVAEQFSRELTDLEKDLAEIMNSLTQHFDKTLLLQDKKIDNDEREELFKVVQGDDKELYNIFKTLHEVIDDVNKTILNLGQFLQAKIKEKTELHSEVSEIINDFNRNLEYLLIFKDISNLIDSFKNSCTQDIQTTKELCEFYDNFEESYGNLVLEAKRRKDVANRMKTILKDCEKQLQNLDAQDQEERQNFIAENGTYLPETIWPGKIDDFSSLYTLNYNVKNP</sequence>
<proteinExistence type="inferred from homology"/>
<dbReference type="GO" id="GO:0034045">
    <property type="term" value="C:phagophore assembly site membrane"/>
    <property type="evidence" value="ECO:0007669"/>
    <property type="project" value="UniProtKB-SubCell"/>
</dbReference>
<dbReference type="GO" id="GO:1990316">
    <property type="term" value="C:Atg1/ULK1 kinase complex"/>
    <property type="evidence" value="ECO:0007669"/>
    <property type="project" value="TreeGrafter"/>
</dbReference>
<dbReference type="PANTHER" id="PTHR28005">
    <property type="entry name" value="AUTOPHAGY-RELATED PROTEIN 17"/>
    <property type="match status" value="1"/>
</dbReference>
<evidence type="ECO:0000256" key="3">
    <source>
        <dbReference type="ARBA" id="ARBA00022490"/>
    </source>
</evidence>
<dbReference type="GO" id="GO:0000045">
    <property type="term" value="P:autophagosome assembly"/>
    <property type="evidence" value="ECO:0007669"/>
    <property type="project" value="TreeGrafter"/>
</dbReference>
<dbReference type="GO" id="GO:0060090">
    <property type="term" value="F:molecular adaptor activity"/>
    <property type="evidence" value="ECO:0007669"/>
    <property type="project" value="TreeGrafter"/>
</dbReference>
<evidence type="ECO:0000313" key="10">
    <source>
        <dbReference type="Proteomes" id="UP000501346"/>
    </source>
</evidence>
<dbReference type="Proteomes" id="UP000501346">
    <property type="component" value="Chromosome ScXII"/>
</dbReference>
<feature type="domain" description="Autophagy protein ATG17-like" evidence="8">
    <location>
        <begin position="16"/>
        <end position="392"/>
    </location>
</feature>
<evidence type="ECO:0000256" key="2">
    <source>
        <dbReference type="ARBA" id="ARBA00013806"/>
    </source>
</evidence>
<name>A0A6C1DXK0_SACPS</name>
<gene>
    <name evidence="9" type="primary">ATG17_1</name>
    <name evidence="9" type="ORF">GRS66_003727</name>
</gene>
<reference evidence="9 10" key="1">
    <citation type="journal article" date="2019" name="BMC Genomics">
        <title>Chromosome level assembly and comparative genome analysis confirm lager-brewing yeasts originated from a single hybridization.</title>
        <authorList>
            <person name="Salazar A.N."/>
            <person name="Gorter de Vries A.R."/>
            <person name="van den Broek M."/>
            <person name="Brouwers N."/>
            <person name="de la Torre Cortes P."/>
            <person name="Kuijpers N.G.A."/>
            <person name="Daran J.G."/>
            <person name="Abeel T."/>
        </authorList>
    </citation>
    <scope>NUCLEOTIDE SEQUENCE [LARGE SCALE GENOMIC DNA]</scope>
    <source>
        <strain evidence="9 10">CBS 1483</strain>
    </source>
</reference>
<evidence type="ECO:0000256" key="6">
    <source>
        <dbReference type="RuleBase" id="RU368080"/>
    </source>
</evidence>
<organism evidence="9 10">
    <name type="scientific">Saccharomyces pastorianus</name>
    <name type="common">Lager yeast</name>
    <name type="synonym">Saccharomyces cerevisiae x Saccharomyces eubayanus</name>
    <dbReference type="NCBI Taxonomy" id="27292"/>
    <lineage>
        <taxon>Eukaryota</taxon>
        <taxon>Fungi</taxon>
        <taxon>Dikarya</taxon>
        <taxon>Ascomycota</taxon>
        <taxon>Saccharomycotina</taxon>
        <taxon>Saccharomycetes</taxon>
        <taxon>Saccharomycetales</taxon>
        <taxon>Saccharomycetaceae</taxon>
        <taxon>Saccharomyces</taxon>
    </lineage>
</organism>
<keyword evidence="3 6" id="KW-0963">Cytoplasm</keyword>
<evidence type="ECO:0000259" key="8">
    <source>
        <dbReference type="Pfam" id="PF04108"/>
    </source>
</evidence>
<evidence type="ECO:0000256" key="4">
    <source>
        <dbReference type="ARBA" id="ARBA00023006"/>
    </source>
</evidence>
<feature type="coiled-coil region" evidence="7">
    <location>
        <begin position="356"/>
        <end position="383"/>
    </location>
</feature>
<comment type="subcellular location">
    <subcellularLocation>
        <location evidence="6">Cytoplasm</location>
    </subcellularLocation>
    <subcellularLocation>
        <location evidence="6">Preautophagosomal structure membrane</location>
        <topology evidence="6">Peripheral membrane protein</topology>
    </subcellularLocation>
</comment>
<dbReference type="GO" id="GO:0000422">
    <property type="term" value="P:autophagy of mitochondrion"/>
    <property type="evidence" value="ECO:0007669"/>
    <property type="project" value="TreeGrafter"/>
</dbReference>
<dbReference type="AlphaFoldDB" id="A0A6C1DXK0"/>
<dbReference type="InterPro" id="IPR007240">
    <property type="entry name" value="Atg17"/>
</dbReference>
<accession>A0A6C1DXK0</accession>
<keyword evidence="5" id="KW-0472">Membrane</keyword>
<dbReference type="EMBL" id="CP048993">
    <property type="protein sequence ID" value="QID81353.1"/>
    <property type="molecule type" value="Genomic_DNA"/>
</dbReference>
<comment type="function">
    <text evidence="6">Autophagy-specific protein that functions in response to autophagy-inducing signals as a scaffold to recruit other ATG proteins to organize preautophagosomal structure (PAS) formation. Modulates the timing and magnitude of the autophagy response, such as the size of the sequestering vesicles. Plays particularly a role in pexophagy and nucleophagy.</text>
</comment>
<dbReference type="GO" id="GO:0034727">
    <property type="term" value="P:piecemeal microautophagy of the nucleus"/>
    <property type="evidence" value="ECO:0007669"/>
    <property type="project" value="TreeGrafter"/>
</dbReference>
<keyword evidence="10" id="KW-1185">Reference proteome</keyword>
<dbReference type="InterPro" id="IPR045326">
    <property type="entry name" value="ATG17-like_dom"/>
</dbReference>
<keyword evidence="4 6" id="KW-0072">Autophagy</keyword>
<comment type="similarity">
    <text evidence="1 6">Belongs to the ATG17 family.</text>
</comment>
<evidence type="ECO:0000256" key="7">
    <source>
        <dbReference type="SAM" id="Coils"/>
    </source>
</evidence>
<evidence type="ECO:0000256" key="5">
    <source>
        <dbReference type="ARBA" id="ARBA00023136"/>
    </source>
</evidence>
<evidence type="ECO:0000313" key="9">
    <source>
        <dbReference type="EMBL" id="QID81353.1"/>
    </source>
</evidence>
<dbReference type="GO" id="GO:0030295">
    <property type="term" value="F:protein kinase activator activity"/>
    <property type="evidence" value="ECO:0007669"/>
    <property type="project" value="TreeGrafter"/>
</dbReference>